<evidence type="ECO:0000313" key="1">
    <source>
        <dbReference type="EMBL" id="KAL0939150.1"/>
    </source>
</evidence>
<proteinExistence type="predicted"/>
<evidence type="ECO:0000313" key="2">
    <source>
        <dbReference type="Proteomes" id="UP000805649"/>
    </source>
</evidence>
<keyword evidence="2" id="KW-1185">Reference proteome</keyword>
<reference evidence="1 2" key="1">
    <citation type="journal article" date="2020" name="Phytopathology">
        <title>Genome Sequence Resources of Colletotrichum truncatum, C. plurivorum, C. musicola, and C. sojae: Four Species Pathogenic to Soybean (Glycine max).</title>
        <authorList>
            <person name="Rogerio F."/>
            <person name="Boufleur T.R."/>
            <person name="Ciampi-Guillardi M."/>
            <person name="Sukno S.A."/>
            <person name="Thon M.R."/>
            <person name="Massola Junior N.S."/>
            <person name="Baroncelli R."/>
        </authorList>
    </citation>
    <scope>NUCLEOTIDE SEQUENCE [LARGE SCALE GENOMIC DNA]</scope>
    <source>
        <strain evidence="1 2">CMES1059</strain>
    </source>
</reference>
<sequence length="193" mass="20400">MAFSVQHGLLALLLAWTQLVSFASATTYSYTITYGAGNYVCHARVQVYINSSNPTTAPEADLRNVYCVQASGGTGTYDVPVRGDNGAITGASTYIMNLGPATSRGDRGFEIGIDQPAITYAGNVRIPGMNPRLNLYTNARGEPLGACSYRQGAIVLAQSDGSPMEPYRSCPVGSVLAGSIGRWLICQVGCGRF</sequence>
<gene>
    <name evidence="1" type="ORF">CTRU02_205760</name>
</gene>
<dbReference type="EMBL" id="VUJX02000003">
    <property type="protein sequence ID" value="KAL0939150.1"/>
    <property type="molecule type" value="Genomic_DNA"/>
</dbReference>
<accession>A0ACC3Z589</accession>
<dbReference type="Proteomes" id="UP000805649">
    <property type="component" value="Unassembled WGS sequence"/>
</dbReference>
<comment type="caution">
    <text evidence="1">The sequence shown here is derived from an EMBL/GenBank/DDBJ whole genome shotgun (WGS) entry which is preliminary data.</text>
</comment>
<protein>
    <submittedName>
        <fullName evidence="1">Uncharacterized protein</fullName>
    </submittedName>
</protein>
<name>A0ACC3Z589_COLTU</name>
<organism evidence="1 2">
    <name type="scientific">Colletotrichum truncatum</name>
    <name type="common">Anthracnose fungus</name>
    <name type="synonym">Colletotrichum capsici</name>
    <dbReference type="NCBI Taxonomy" id="5467"/>
    <lineage>
        <taxon>Eukaryota</taxon>
        <taxon>Fungi</taxon>
        <taxon>Dikarya</taxon>
        <taxon>Ascomycota</taxon>
        <taxon>Pezizomycotina</taxon>
        <taxon>Sordariomycetes</taxon>
        <taxon>Hypocreomycetidae</taxon>
        <taxon>Glomerellales</taxon>
        <taxon>Glomerellaceae</taxon>
        <taxon>Colletotrichum</taxon>
        <taxon>Colletotrichum truncatum species complex</taxon>
    </lineage>
</organism>